<keyword evidence="3" id="KW-1185">Reference proteome</keyword>
<proteinExistence type="predicted"/>
<sequence>MMILMFSTMKRKHSDPPNQRKDSTQQTENKRLQRKQNSVNFEQVDRNQNRKSIRSQDVPLSYVFKRLLQDVVYIPTDAAPPSNQQKLQTPCTPRNISKCLKSKWDWPSFKRKFTEKLYHITSMCGQCDWPSFTRKFTEKSNHIFTIKRPRSSLPHNSHKKSFISRLDEELACDTVHTSQMSGDESEDNGNSVATESDFEDIFDENFQPDFYCSSRENTDSESEPEIEVVDLTVDTAPDTMVNTNRVKSLAALFEETFRATERATKKAIYAKDEKRGGSSLSC</sequence>
<evidence type="ECO:0000256" key="1">
    <source>
        <dbReference type="SAM" id="MobiDB-lite"/>
    </source>
</evidence>
<dbReference type="Proteomes" id="UP000824890">
    <property type="component" value="Unassembled WGS sequence"/>
</dbReference>
<dbReference type="EMBL" id="JAGKQM010000014">
    <property type="protein sequence ID" value="KAH0886268.1"/>
    <property type="molecule type" value="Genomic_DNA"/>
</dbReference>
<accession>A0ABQ8A1Z0</accession>
<reference evidence="2 3" key="1">
    <citation type="submission" date="2021-05" db="EMBL/GenBank/DDBJ databases">
        <title>Genome Assembly of Synthetic Allotetraploid Brassica napus Reveals Homoeologous Exchanges between Subgenomes.</title>
        <authorList>
            <person name="Davis J.T."/>
        </authorList>
    </citation>
    <scope>NUCLEOTIDE SEQUENCE [LARGE SCALE GENOMIC DNA]</scope>
    <source>
        <strain evidence="3">cv. Da-Ae</strain>
        <tissue evidence="2">Seedling</tissue>
    </source>
</reference>
<organism evidence="2 3">
    <name type="scientific">Brassica napus</name>
    <name type="common">Rape</name>
    <dbReference type="NCBI Taxonomy" id="3708"/>
    <lineage>
        <taxon>Eukaryota</taxon>
        <taxon>Viridiplantae</taxon>
        <taxon>Streptophyta</taxon>
        <taxon>Embryophyta</taxon>
        <taxon>Tracheophyta</taxon>
        <taxon>Spermatophyta</taxon>
        <taxon>Magnoliopsida</taxon>
        <taxon>eudicotyledons</taxon>
        <taxon>Gunneridae</taxon>
        <taxon>Pentapetalae</taxon>
        <taxon>rosids</taxon>
        <taxon>malvids</taxon>
        <taxon>Brassicales</taxon>
        <taxon>Brassicaceae</taxon>
        <taxon>Brassiceae</taxon>
        <taxon>Brassica</taxon>
    </lineage>
</organism>
<name>A0ABQ8A1Z0_BRANA</name>
<evidence type="ECO:0000313" key="2">
    <source>
        <dbReference type="EMBL" id="KAH0886268.1"/>
    </source>
</evidence>
<protein>
    <submittedName>
        <fullName evidence="2">Uncharacterized protein</fullName>
    </submittedName>
</protein>
<evidence type="ECO:0000313" key="3">
    <source>
        <dbReference type="Proteomes" id="UP000824890"/>
    </source>
</evidence>
<gene>
    <name evidence="2" type="ORF">HID58_062364</name>
</gene>
<feature type="compositionally biased region" description="Basic and acidic residues" evidence="1">
    <location>
        <begin position="14"/>
        <end position="31"/>
    </location>
</feature>
<comment type="caution">
    <text evidence="2">The sequence shown here is derived from an EMBL/GenBank/DDBJ whole genome shotgun (WGS) entry which is preliminary data.</text>
</comment>
<feature type="region of interest" description="Disordered" evidence="1">
    <location>
        <begin position="6"/>
        <end position="52"/>
    </location>
</feature>